<dbReference type="Pfam" id="PF10323">
    <property type="entry name" value="7TM_GPCR_Srv"/>
    <property type="match status" value="1"/>
</dbReference>
<dbReference type="GeneID" id="9813175"/>
<reference evidence="7 8" key="1">
    <citation type="submission" date="2019-12" db="EMBL/GenBank/DDBJ databases">
        <title>Chromosome-level assembly of the Caenorhabditis remanei genome.</title>
        <authorList>
            <person name="Teterina A.A."/>
            <person name="Willis J.H."/>
            <person name="Phillips P.C."/>
        </authorList>
    </citation>
    <scope>NUCLEOTIDE SEQUENCE [LARGE SCALE GENOMIC DNA]</scope>
    <source>
        <strain evidence="7 8">PX506</strain>
        <tissue evidence="7">Whole organism</tissue>
    </source>
</reference>
<evidence type="ECO:0000259" key="6">
    <source>
        <dbReference type="PROSITE" id="PS50262"/>
    </source>
</evidence>
<accession>A0A6A5GEG4</accession>
<evidence type="ECO:0000256" key="5">
    <source>
        <dbReference type="SAM" id="Phobius"/>
    </source>
</evidence>
<dbReference type="GO" id="GO:0016020">
    <property type="term" value="C:membrane"/>
    <property type="evidence" value="ECO:0007669"/>
    <property type="project" value="UniProtKB-SubCell"/>
</dbReference>
<dbReference type="Gene3D" id="1.20.1070.10">
    <property type="entry name" value="Rhodopsin 7-helix transmembrane proteins"/>
    <property type="match status" value="1"/>
</dbReference>
<dbReference type="InterPro" id="IPR019426">
    <property type="entry name" value="7TM_GPCR_serpentine_rcpt_Srv"/>
</dbReference>
<dbReference type="SUPFAM" id="SSF81321">
    <property type="entry name" value="Family A G protein-coupled receptor-like"/>
    <property type="match status" value="1"/>
</dbReference>
<keyword evidence="4 5" id="KW-0472">Membrane</keyword>
<dbReference type="AlphaFoldDB" id="A0A6A5GEG4"/>
<feature type="transmembrane region" description="Helical" evidence="5">
    <location>
        <begin position="147"/>
        <end position="174"/>
    </location>
</feature>
<dbReference type="PANTHER" id="PTHR24224:SF17">
    <property type="entry name" value="G-PROTEIN COUPLED RECEPTORS FAMILY 1 PROFILE DOMAIN-CONTAINING PROTEIN"/>
    <property type="match status" value="1"/>
</dbReference>
<dbReference type="EMBL" id="WUAV01000005">
    <property type="protein sequence ID" value="KAF1753134.1"/>
    <property type="molecule type" value="Genomic_DNA"/>
</dbReference>
<evidence type="ECO:0000256" key="2">
    <source>
        <dbReference type="ARBA" id="ARBA00022692"/>
    </source>
</evidence>
<dbReference type="CTD" id="9813175"/>
<evidence type="ECO:0000256" key="1">
    <source>
        <dbReference type="ARBA" id="ARBA00004370"/>
    </source>
</evidence>
<protein>
    <recommendedName>
        <fullName evidence="6">G-protein coupled receptors family 1 profile domain-containing protein</fullName>
    </recommendedName>
</protein>
<feature type="transmembrane region" description="Helical" evidence="5">
    <location>
        <begin position="101"/>
        <end position="127"/>
    </location>
</feature>
<proteinExistence type="predicted"/>
<dbReference type="Proteomes" id="UP000483820">
    <property type="component" value="Chromosome V"/>
</dbReference>
<evidence type="ECO:0000256" key="4">
    <source>
        <dbReference type="ARBA" id="ARBA00023136"/>
    </source>
</evidence>
<gene>
    <name evidence="7" type="ORF">GCK72_019690</name>
</gene>
<feature type="transmembrane region" description="Helical" evidence="5">
    <location>
        <begin position="12"/>
        <end position="38"/>
    </location>
</feature>
<evidence type="ECO:0000313" key="7">
    <source>
        <dbReference type="EMBL" id="KAF1753134.1"/>
    </source>
</evidence>
<dbReference type="PANTHER" id="PTHR24224">
    <property type="entry name" value="CARDIOACCELERATORY PEPTIDE RECEPTOR-RELATED"/>
    <property type="match status" value="1"/>
</dbReference>
<feature type="domain" description="G-protein coupled receptors family 1 profile" evidence="6">
    <location>
        <begin position="1"/>
        <end position="256"/>
    </location>
</feature>
<dbReference type="InterPro" id="IPR017452">
    <property type="entry name" value="GPCR_Rhodpsn_7TM"/>
</dbReference>
<feature type="transmembrane region" description="Helical" evidence="5">
    <location>
        <begin position="69"/>
        <end position="89"/>
    </location>
</feature>
<dbReference type="PROSITE" id="PS50262">
    <property type="entry name" value="G_PROTEIN_RECEP_F1_2"/>
    <property type="match status" value="1"/>
</dbReference>
<comment type="subcellular location">
    <subcellularLocation>
        <location evidence="1">Membrane</location>
    </subcellularLocation>
</comment>
<dbReference type="InterPro" id="IPR052665">
    <property type="entry name" value="Neuropeptide-GPCR"/>
</dbReference>
<dbReference type="KEGG" id="crq:GCK72_019690"/>
<sequence>MLTIYWQMDVVFLEAFTIFPLYGLADILIILTIFNLLVARYFGFGNMLLYNIQDYGVASFHSNTGPLMFIVRMFGIFLITSQRYVAVCWHGSRLNVFIDRLHPLILVAIHYIFPCVIYIPAFIVSSAKFQDTERLFIINTPTHLQTFSIIVVSSFLVASVLVVFMYLSILRVLFITRKNGKNSMGQCVFRQQALRYREIRLAAHVFLLSVMSATIFIYYWIEFSMAGNPDDSGRKALRVYYPILSSNFSYINPLTLFALNKDIQKMIKAQFCRIVSFHTPKVMVSHGIIKNGSRSDMT</sequence>
<name>A0A6A5GEG4_CAERE</name>
<feature type="transmembrane region" description="Helical" evidence="5">
    <location>
        <begin position="241"/>
        <end position="259"/>
    </location>
</feature>
<organism evidence="7 8">
    <name type="scientific">Caenorhabditis remanei</name>
    <name type="common">Caenorhabditis vulgaris</name>
    <dbReference type="NCBI Taxonomy" id="31234"/>
    <lineage>
        <taxon>Eukaryota</taxon>
        <taxon>Metazoa</taxon>
        <taxon>Ecdysozoa</taxon>
        <taxon>Nematoda</taxon>
        <taxon>Chromadorea</taxon>
        <taxon>Rhabditida</taxon>
        <taxon>Rhabditina</taxon>
        <taxon>Rhabditomorpha</taxon>
        <taxon>Rhabditoidea</taxon>
        <taxon>Rhabditidae</taxon>
        <taxon>Peloderinae</taxon>
        <taxon>Caenorhabditis</taxon>
    </lineage>
</organism>
<evidence type="ECO:0000256" key="3">
    <source>
        <dbReference type="ARBA" id="ARBA00022989"/>
    </source>
</evidence>
<keyword evidence="2 5" id="KW-0812">Transmembrane</keyword>
<keyword evidence="3 5" id="KW-1133">Transmembrane helix</keyword>
<evidence type="ECO:0000313" key="8">
    <source>
        <dbReference type="Proteomes" id="UP000483820"/>
    </source>
</evidence>
<feature type="transmembrane region" description="Helical" evidence="5">
    <location>
        <begin position="201"/>
        <end position="221"/>
    </location>
</feature>
<dbReference type="RefSeq" id="XP_053582078.1">
    <property type="nucleotide sequence ID" value="XM_053733165.1"/>
</dbReference>
<comment type="caution">
    <text evidence="7">The sequence shown here is derived from an EMBL/GenBank/DDBJ whole genome shotgun (WGS) entry which is preliminary data.</text>
</comment>